<gene>
    <name evidence="1" type="ORF">ERS852417_02575</name>
</gene>
<dbReference type="AlphaFoldDB" id="A0A174G027"/>
<organism evidence="1 2">
    <name type="scientific">Agathobacter rectalis</name>
    <dbReference type="NCBI Taxonomy" id="39491"/>
    <lineage>
        <taxon>Bacteria</taxon>
        <taxon>Bacillati</taxon>
        <taxon>Bacillota</taxon>
        <taxon>Clostridia</taxon>
        <taxon>Lachnospirales</taxon>
        <taxon>Lachnospiraceae</taxon>
        <taxon>Agathobacter</taxon>
    </lineage>
</organism>
<sequence>MGKQKQIGGTTFLEKVLYGLGDVGVNLIWILP</sequence>
<evidence type="ECO:0000313" key="2">
    <source>
        <dbReference type="Proteomes" id="UP000095384"/>
    </source>
</evidence>
<proteinExistence type="predicted"/>
<reference evidence="1 2" key="1">
    <citation type="submission" date="2015-09" db="EMBL/GenBank/DDBJ databases">
        <authorList>
            <consortium name="Pathogen Informatics"/>
        </authorList>
    </citation>
    <scope>NUCLEOTIDE SEQUENCE [LARGE SCALE GENOMIC DNA]</scope>
    <source>
        <strain evidence="1 2">2789STDY5608860</strain>
    </source>
</reference>
<accession>A0A174G027</accession>
<protein>
    <submittedName>
        <fullName evidence="1">Uncharacterized protein</fullName>
    </submittedName>
</protein>
<evidence type="ECO:0000313" key="1">
    <source>
        <dbReference type="EMBL" id="CUO55853.1"/>
    </source>
</evidence>
<dbReference type="Proteomes" id="UP000095384">
    <property type="component" value="Unassembled WGS sequence"/>
</dbReference>
<name>A0A174G027_9FIRM</name>
<dbReference type="EMBL" id="CYYW01000023">
    <property type="protein sequence ID" value="CUO55853.1"/>
    <property type="molecule type" value="Genomic_DNA"/>
</dbReference>